<feature type="domain" description="NAD(P)-binding" evidence="1">
    <location>
        <begin position="7"/>
        <end position="139"/>
    </location>
</feature>
<dbReference type="EMBL" id="VDFP01000026">
    <property type="protein sequence ID" value="MQS76782.1"/>
    <property type="molecule type" value="Genomic_DNA"/>
</dbReference>
<evidence type="ECO:0000259" key="1">
    <source>
        <dbReference type="Pfam" id="PF13460"/>
    </source>
</evidence>
<dbReference type="InterPro" id="IPR036291">
    <property type="entry name" value="NAD(P)-bd_dom_sf"/>
</dbReference>
<sequence length="281" mass="31340">MNIMVTGANGGYGHDALQYLQKLAPNDNLYGLVRSEKKGAGLKKHGINLRIGNFSDLDSMKSALKGIDRLLFVSVAIPNIQKNVVDAAVYNGVKYIAYTSILDPQFFKFGLEINHAETERWIKDSGIAHTFLRNSWYLEISQALFDYAKKTKQFLYFSDKGKTSFALKAEYAKAGAQVITHPSDQEILSLSRKPVTYQELGLATQEALGEKLDIKQVSATEFESKLQEAGIEPQQIMLTKAYQTYTSKGNNGEEKADQTTFDKVIGQPLPRLSDAIKRLTE</sequence>
<name>A0A5P0ZZM5_9LACO</name>
<comment type="caution">
    <text evidence="3">The sequence shown here is derived from an EMBL/GenBank/DDBJ whole genome shotgun (WGS) entry which is preliminary data.</text>
</comment>
<evidence type="ECO:0000313" key="4">
    <source>
        <dbReference type="Proteomes" id="UP000371423"/>
    </source>
</evidence>
<accession>A0A5P0ZZM5</accession>
<dbReference type="Proteomes" id="UP000371423">
    <property type="component" value="Unassembled WGS sequence"/>
</dbReference>
<evidence type="ECO:0000313" key="5">
    <source>
        <dbReference type="Proteomes" id="UP000414364"/>
    </source>
</evidence>
<protein>
    <submittedName>
        <fullName evidence="3">Isoflavone reductase</fullName>
    </submittedName>
</protein>
<dbReference type="OrthoDB" id="152510at2"/>
<dbReference type="InterPro" id="IPR052718">
    <property type="entry name" value="NmrA-type_oxidoreductase"/>
</dbReference>
<dbReference type="Proteomes" id="UP000414364">
    <property type="component" value="Unassembled WGS sequence"/>
</dbReference>
<dbReference type="PANTHER" id="PTHR47129:SF1">
    <property type="entry name" value="NMRA-LIKE DOMAIN-CONTAINING PROTEIN"/>
    <property type="match status" value="1"/>
</dbReference>
<dbReference type="SUPFAM" id="SSF51735">
    <property type="entry name" value="NAD(P)-binding Rossmann-fold domains"/>
    <property type="match status" value="1"/>
</dbReference>
<evidence type="ECO:0000313" key="3">
    <source>
        <dbReference type="EMBL" id="MQS98509.1"/>
    </source>
</evidence>
<keyword evidence="4" id="KW-1185">Reference proteome</keyword>
<evidence type="ECO:0000313" key="2">
    <source>
        <dbReference type="EMBL" id="MQS76782.1"/>
    </source>
</evidence>
<dbReference type="Gene3D" id="3.40.50.720">
    <property type="entry name" value="NAD(P)-binding Rossmann-like Domain"/>
    <property type="match status" value="1"/>
</dbReference>
<organism evidence="3 4">
    <name type="scientific">Companilactobacillus halodurans</name>
    <dbReference type="NCBI Taxonomy" id="2584183"/>
    <lineage>
        <taxon>Bacteria</taxon>
        <taxon>Bacillati</taxon>
        <taxon>Bacillota</taxon>
        <taxon>Bacilli</taxon>
        <taxon>Lactobacillales</taxon>
        <taxon>Lactobacillaceae</taxon>
        <taxon>Companilactobacillus</taxon>
    </lineage>
</organism>
<proteinExistence type="predicted"/>
<dbReference type="Pfam" id="PF13460">
    <property type="entry name" value="NAD_binding_10"/>
    <property type="match status" value="1"/>
</dbReference>
<dbReference type="PANTHER" id="PTHR47129">
    <property type="entry name" value="QUINONE OXIDOREDUCTASE 2"/>
    <property type="match status" value="1"/>
</dbReference>
<dbReference type="Gene3D" id="3.90.25.10">
    <property type="entry name" value="UDP-galactose 4-epimerase, domain 1"/>
    <property type="match status" value="1"/>
</dbReference>
<dbReference type="AlphaFoldDB" id="A0A5P0ZZM5"/>
<dbReference type="EMBL" id="VDFO01000058">
    <property type="protein sequence ID" value="MQS98509.1"/>
    <property type="molecule type" value="Genomic_DNA"/>
</dbReference>
<reference evidence="4 5" key="1">
    <citation type="journal article" date="2019" name="Syst. Appl. Microbiol.">
        <title>Polyphasic characterization of two novel Lactobacillus spp. isolated from blown salami packages: Description of Lactobacillus halodurans sp. nov. and Lactobacillus salsicarnum sp. nov.</title>
        <authorList>
            <person name="Schuster J.A."/>
            <person name="Klingl A."/>
            <person name="Vogel R.F."/>
            <person name="Ehrmann M.A."/>
        </authorList>
    </citation>
    <scope>NUCLEOTIDE SEQUENCE [LARGE SCALE GENOMIC DNA]</scope>
    <source>
        <strain evidence="3 4">TMW 1.1920</strain>
        <strain evidence="2 5">TMW 1.2172</strain>
    </source>
</reference>
<dbReference type="RefSeq" id="WP_153386414.1">
    <property type="nucleotide sequence ID" value="NZ_VDFO01000058.1"/>
</dbReference>
<dbReference type="InterPro" id="IPR016040">
    <property type="entry name" value="NAD(P)-bd_dom"/>
</dbReference>
<gene>
    <name evidence="3" type="ORF">FHL05_11655</name>
    <name evidence="2" type="ORF">FHL06_10410</name>
</gene>